<sequence>MQIFFSPELVTPECQVLNIVDLKDKAVGYVAFLFDEKKMYVYGHCEEEGVSEDYKDLVTHFIQGMSKAKSDLDVYSYLSVAGKKIDIKLEKPKN</sequence>
<protein>
    <submittedName>
        <fullName evidence="1">Uncharacterized protein</fullName>
    </submittedName>
</protein>
<gene>
    <name evidence="1" type="ORF">IMZ08_19020</name>
</gene>
<dbReference type="EMBL" id="JADCLJ010000024">
    <property type="protein sequence ID" value="MBE4910133.1"/>
    <property type="molecule type" value="Genomic_DNA"/>
</dbReference>
<accession>A0ABR9QNR0</accession>
<dbReference type="Proteomes" id="UP001516662">
    <property type="component" value="Unassembled WGS sequence"/>
</dbReference>
<evidence type="ECO:0000313" key="2">
    <source>
        <dbReference type="Proteomes" id="UP001516662"/>
    </source>
</evidence>
<proteinExistence type="predicted"/>
<name>A0ABR9QNR0_9BACI</name>
<organism evidence="1 2">
    <name type="scientific">Litchfieldia luteola</name>
    <dbReference type="NCBI Taxonomy" id="682179"/>
    <lineage>
        <taxon>Bacteria</taxon>
        <taxon>Bacillati</taxon>
        <taxon>Bacillota</taxon>
        <taxon>Bacilli</taxon>
        <taxon>Bacillales</taxon>
        <taxon>Bacillaceae</taxon>
        <taxon>Litchfieldia</taxon>
    </lineage>
</organism>
<evidence type="ECO:0000313" key="1">
    <source>
        <dbReference type="EMBL" id="MBE4910133.1"/>
    </source>
</evidence>
<keyword evidence="2" id="KW-1185">Reference proteome</keyword>
<comment type="caution">
    <text evidence="1">The sequence shown here is derived from an EMBL/GenBank/DDBJ whole genome shotgun (WGS) entry which is preliminary data.</text>
</comment>
<dbReference type="RefSeq" id="WP_193539378.1">
    <property type="nucleotide sequence ID" value="NZ_JADCLJ010000024.1"/>
</dbReference>
<reference evidence="1 2" key="1">
    <citation type="submission" date="2020-10" db="EMBL/GenBank/DDBJ databases">
        <title>Bacillus sp. HD4P25, an endophyte from a halophyte.</title>
        <authorList>
            <person name="Sun J.-Q."/>
        </authorList>
    </citation>
    <scope>NUCLEOTIDE SEQUENCE [LARGE SCALE GENOMIC DNA]</scope>
    <source>
        <strain evidence="1 2">YIM 93174</strain>
    </source>
</reference>